<organism evidence="1 3">
    <name type="scientific">Candidatus Phycorickettsia trachydisci</name>
    <dbReference type="NCBI Taxonomy" id="2115978"/>
    <lineage>
        <taxon>Bacteria</taxon>
        <taxon>Pseudomonadati</taxon>
        <taxon>Pseudomonadota</taxon>
        <taxon>Alphaproteobacteria</taxon>
        <taxon>Rickettsiales</taxon>
        <taxon>Rickettsiaceae</taxon>
        <taxon>Candidatus Phycorickettsia</taxon>
    </lineage>
</organism>
<gene>
    <name evidence="2" type="ORF">phytr_12810</name>
    <name evidence="1" type="ORF">phytr_9780</name>
</gene>
<accession>A0A2P1P9G1</accession>
<dbReference type="KEGG" id="ptc:phytr_9780"/>
<reference evidence="1 3" key="1">
    <citation type="submission" date="2018-03" db="EMBL/GenBank/DDBJ databases">
        <title>A gene transfer event suggests a long-term partnership between eustigmatophyte algae and a novel lineage of endosymbiotic bacteria.</title>
        <authorList>
            <person name="Yurchenko T."/>
            <person name="Sevcikova T."/>
            <person name="Pribyl P."/>
            <person name="El Karkouri K."/>
            <person name="Klimes V."/>
            <person name="Amaral R."/>
            <person name="Zbrankova V."/>
            <person name="Kim E."/>
            <person name="Raoult D."/>
            <person name="Santos L.M.A."/>
            <person name="Elias M."/>
        </authorList>
    </citation>
    <scope>NUCLEOTIDE SEQUENCE [LARGE SCALE GENOMIC DNA]</scope>
    <source>
        <strain evidence="1">CCALA 838</strain>
    </source>
</reference>
<dbReference type="EMBL" id="CP027845">
    <property type="protein sequence ID" value="AVP87906.1"/>
    <property type="molecule type" value="Genomic_DNA"/>
</dbReference>
<evidence type="ECO:0000313" key="2">
    <source>
        <dbReference type="EMBL" id="AVP88205.1"/>
    </source>
</evidence>
<protein>
    <submittedName>
        <fullName evidence="1">Uncharacterized protein</fullName>
    </submittedName>
</protein>
<evidence type="ECO:0000313" key="3">
    <source>
        <dbReference type="Proteomes" id="UP000241762"/>
    </source>
</evidence>
<sequence length="71" mass="8159">MEGRRVIPCKGLLKKATINRYLKRFGLNSKNFNCQPLAVRFQATKSNECWQLDFTPSDLNISKIISVKISK</sequence>
<dbReference type="KEGG" id="ptc:phytr_12810"/>
<name>A0A2P1P9G1_9RICK</name>
<keyword evidence="3" id="KW-1185">Reference proteome</keyword>
<dbReference type="Proteomes" id="UP000241762">
    <property type="component" value="Chromosome"/>
</dbReference>
<proteinExistence type="predicted"/>
<evidence type="ECO:0000313" key="1">
    <source>
        <dbReference type="EMBL" id="AVP87906.1"/>
    </source>
</evidence>
<dbReference type="EMBL" id="CP027845">
    <property type="protein sequence ID" value="AVP88205.1"/>
    <property type="molecule type" value="Genomic_DNA"/>
</dbReference>
<dbReference type="AlphaFoldDB" id="A0A2P1P9G1"/>